<dbReference type="AlphaFoldDB" id="A0A1J4UYD9"/>
<evidence type="ECO:0000256" key="1">
    <source>
        <dbReference type="ARBA" id="ARBA00008069"/>
    </source>
</evidence>
<keyword evidence="2 7" id="KW-0436">Ligase</keyword>
<dbReference type="GO" id="GO:0006412">
    <property type="term" value="P:translation"/>
    <property type="evidence" value="ECO:0007669"/>
    <property type="project" value="UniProtKB-UniRule"/>
</dbReference>
<dbReference type="Proteomes" id="UP000185769">
    <property type="component" value="Unassembled WGS sequence"/>
</dbReference>
<evidence type="ECO:0000256" key="2">
    <source>
        <dbReference type="ARBA" id="ARBA00022598"/>
    </source>
</evidence>
<feature type="active site" description="Acyl-ester intermediate" evidence="7">
    <location>
        <position position="177"/>
    </location>
</feature>
<comment type="subunit">
    <text evidence="7">Heterotrimer of A, B and C subunits.</text>
</comment>
<dbReference type="PANTHER" id="PTHR11895">
    <property type="entry name" value="TRANSAMIDASE"/>
    <property type="match status" value="1"/>
</dbReference>
<dbReference type="GO" id="GO:0030956">
    <property type="term" value="C:glutamyl-tRNA(Gln) amidotransferase complex"/>
    <property type="evidence" value="ECO:0007669"/>
    <property type="project" value="InterPro"/>
</dbReference>
<evidence type="ECO:0000313" key="10">
    <source>
        <dbReference type="Proteomes" id="UP000185769"/>
    </source>
</evidence>
<feature type="domain" description="Amidase" evidence="8">
    <location>
        <begin position="25"/>
        <end position="465"/>
    </location>
</feature>
<keyword evidence="5 7" id="KW-0648">Protein biosynthesis</keyword>
<comment type="similarity">
    <text evidence="1 7">Belongs to the amidase family. GatA subfamily.</text>
</comment>
<proteinExistence type="inferred from homology"/>
<dbReference type="Pfam" id="PF01425">
    <property type="entry name" value="Amidase"/>
    <property type="match status" value="1"/>
</dbReference>
<dbReference type="GO" id="GO:0050567">
    <property type="term" value="F:glutaminyl-tRNA synthase (glutamine-hydrolyzing) activity"/>
    <property type="evidence" value="ECO:0007669"/>
    <property type="project" value="UniProtKB-UniRule"/>
</dbReference>
<keyword evidence="4 7" id="KW-0067">ATP-binding</keyword>
<dbReference type="NCBIfam" id="TIGR00132">
    <property type="entry name" value="gatA"/>
    <property type="match status" value="1"/>
</dbReference>
<keyword evidence="3 7" id="KW-0547">Nucleotide-binding</keyword>
<evidence type="ECO:0000313" key="9">
    <source>
        <dbReference type="EMBL" id="OIO29900.1"/>
    </source>
</evidence>
<gene>
    <name evidence="7" type="primary">gatA</name>
    <name evidence="9" type="ORF">AUJ22_00525</name>
</gene>
<organism evidence="9 10">
    <name type="scientific">Candidatus Nomurabacteria bacterium CG1_02_31_12</name>
    <dbReference type="NCBI Taxonomy" id="1805280"/>
    <lineage>
        <taxon>Bacteria</taxon>
        <taxon>Candidatus Nomuraibacteriota</taxon>
    </lineage>
</organism>
<dbReference type="InterPro" id="IPR020556">
    <property type="entry name" value="Amidase_CS"/>
</dbReference>
<dbReference type="EMBL" id="MNVM01000008">
    <property type="protein sequence ID" value="OIO29900.1"/>
    <property type="molecule type" value="Genomic_DNA"/>
</dbReference>
<dbReference type="InterPro" id="IPR000120">
    <property type="entry name" value="Amidase"/>
</dbReference>
<comment type="function">
    <text evidence="7">Allows the formation of correctly charged Gln-tRNA(Gln) through the transamidation of misacylated Glu-tRNA(Gln) in organisms which lack glutaminyl-tRNA synthetase. The reaction takes place in the presence of glutamine and ATP through an activated gamma-phospho-Glu-tRNA(Gln).</text>
</comment>
<dbReference type="EC" id="6.3.5.7" evidence="7"/>
<dbReference type="PROSITE" id="PS00571">
    <property type="entry name" value="AMIDASES"/>
    <property type="match status" value="1"/>
</dbReference>
<dbReference type="Gene3D" id="3.90.1300.10">
    <property type="entry name" value="Amidase signature (AS) domain"/>
    <property type="match status" value="1"/>
</dbReference>
<reference evidence="9 10" key="1">
    <citation type="journal article" date="2016" name="Environ. Microbiol.">
        <title>Genomic resolution of a cold subsurface aquifer community provides metabolic insights for novel microbes adapted to high CO concentrations.</title>
        <authorList>
            <person name="Probst A.J."/>
            <person name="Castelle C.J."/>
            <person name="Singh A."/>
            <person name="Brown C.T."/>
            <person name="Anantharaman K."/>
            <person name="Sharon I."/>
            <person name="Hug L.A."/>
            <person name="Burstein D."/>
            <person name="Emerson J.B."/>
            <person name="Thomas B.C."/>
            <person name="Banfield J.F."/>
        </authorList>
    </citation>
    <scope>NUCLEOTIDE SEQUENCE [LARGE SCALE GENOMIC DNA]</scope>
    <source>
        <strain evidence="9">CG1_02_31_12</strain>
    </source>
</reference>
<accession>A0A1J4UYD9</accession>
<evidence type="ECO:0000256" key="3">
    <source>
        <dbReference type="ARBA" id="ARBA00022741"/>
    </source>
</evidence>
<sequence>MLNIKELTIEKAGEMMKKGELTSVDLVSACLKNIEEKNKELNVFLEVFNDAIEQSKKADEMIKNGKGTELTGIPIAIKDNILITGYVVSSGSKILENYVASYDAFVIKKLKEAGAVLIGRTNMDEFAMGSSTENSAYGPVKNPIDPSRVPGGSSGGSAAAVASGMALGALGSDTGGSIRQPASFCGLVGMKPTYGVVSRSGLTAMSSSLDQIGPFAKTSRDAKIIFDCIVGYDEMDSTSVDFSLSGVGHPIVGCPTPDKKVVGVPRDFLKDGVDIEVLKSFEESLEKLKNKGYEIKDVVMPLLEYSLPVYYIIMPAEVSTNLSRLDGVRYGLRKEGDNIFDSYKKSKSIGFGSETKRRIILGTYVLSHGYYDAYYNKAWKVRRAIIKEYEDIFKEVDFVMTPTAPTAAFKFGEKKNPLQMYLEDIFTVSANIAGIPAISIPSSLSSIGLPIGVQFVGPAFSDESLFAIEKDLGDNK</sequence>
<dbReference type="PANTHER" id="PTHR11895:SF151">
    <property type="entry name" value="GLUTAMYL-TRNA(GLN) AMIDOTRANSFERASE SUBUNIT A"/>
    <property type="match status" value="1"/>
</dbReference>
<evidence type="ECO:0000256" key="4">
    <source>
        <dbReference type="ARBA" id="ARBA00022840"/>
    </source>
</evidence>
<evidence type="ECO:0000256" key="5">
    <source>
        <dbReference type="ARBA" id="ARBA00022917"/>
    </source>
</evidence>
<evidence type="ECO:0000256" key="7">
    <source>
        <dbReference type="HAMAP-Rule" id="MF_00120"/>
    </source>
</evidence>
<dbReference type="InterPro" id="IPR004412">
    <property type="entry name" value="GatA"/>
</dbReference>
<dbReference type="SUPFAM" id="SSF75304">
    <property type="entry name" value="Amidase signature (AS) enzymes"/>
    <property type="match status" value="1"/>
</dbReference>
<dbReference type="InterPro" id="IPR036928">
    <property type="entry name" value="AS_sf"/>
</dbReference>
<feature type="active site" description="Charge relay system" evidence="7">
    <location>
        <position position="78"/>
    </location>
</feature>
<evidence type="ECO:0000259" key="8">
    <source>
        <dbReference type="Pfam" id="PF01425"/>
    </source>
</evidence>
<dbReference type="GO" id="GO:0005524">
    <property type="term" value="F:ATP binding"/>
    <property type="evidence" value="ECO:0007669"/>
    <property type="project" value="UniProtKB-KW"/>
</dbReference>
<protein>
    <recommendedName>
        <fullName evidence="7">Glutamyl-tRNA(Gln) amidotransferase subunit A</fullName>
        <shortName evidence="7">Glu-ADT subunit A</shortName>
        <ecNumber evidence="7">6.3.5.7</ecNumber>
    </recommendedName>
</protein>
<dbReference type="HAMAP" id="MF_00120">
    <property type="entry name" value="GatA"/>
    <property type="match status" value="1"/>
</dbReference>
<dbReference type="InterPro" id="IPR023631">
    <property type="entry name" value="Amidase_dom"/>
</dbReference>
<dbReference type="STRING" id="1805280.AUJ22_00525"/>
<comment type="caution">
    <text evidence="9">The sequence shown here is derived from an EMBL/GenBank/DDBJ whole genome shotgun (WGS) entry which is preliminary data.</text>
</comment>
<evidence type="ECO:0000256" key="6">
    <source>
        <dbReference type="ARBA" id="ARBA00047407"/>
    </source>
</evidence>
<comment type="catalytic activity">
    <reaction evidence="6 7">
        <text>L-glutamyl-tRNA(Gln) + L-glutamine + ATP + H2O = L-glutaminyl-tRNA(Gln) + L-glutamate + ADP + phosphate + H(+)</text>
        <dbReference type="Rhea" id="RHEA:17521"/>
        <dbReference type="Rhea" id="RHEA-COMP:9681"/>
        <dbReference type="Rhea" id="RHEA-COMP:9684"/>
        <dbReference type="ChEBI" id="CHEBI:15377"/>
        <dbReference type="ChEBI" id="CHEBI:15378"/>
        <dbReference type="ChEBI" id="CHEBI:29985"/>
        <dbReference type="ChEBI" id="CHEBI:30616"/>
        <dbReference type="ChEBI" id="CHEBI:43474"/>
        <dbReference type="ChEBI" id="CHEBI:58359"/>
        <dbReference type="ChEBI" id="CHEBI:78520"/>
        <dbReference type="ChEBI" id="CHEBI:78521"/>
        <dbReference type="ChEBI" id="CHEBI:456216"/>
        <dbReference type="EC" id="6.3.5.7"/>
    </reaction>
</comment>
<feature type="active site" description="Charge relay system" evidence="7">
    <location>
        <position position="153"/>
    </location>
</feature>
<name>A0A1J4UYD9_9BACT</name>